<keyword evidence="4" id="KW-1003">Cell membrane</keyword>
<gene>
    <name evidence="9" type="ordered locus">Intca_2798</name>
</gene>
<dbReference type="GO" id="GO:0055085">
    <property type="term" value="P:transmembrane transport"/>
    <property type="evidence" value="ECO:0007669"/>
    <property type="project" value="TreeGrafter"/>
</dbReference>
<keyword evidence="10" id="KW-1185">Reference proteome</keyword>
<evidence type="ECO:0008006" key="11">
    <source>
        <dbReference type="Google" id="ProtNLM"/>
    </source>
</evidence>
<comment type="subcellular location">
    <subcellularLocation>
        <location evidence="1">Cell membrane</location>
        <topology evidence="1">Multi-pass membrane protein</topology>
    </subcellularLocation>
</comment>
<comment type="similarity">
    <text evidence="2">Belongs to the autoinducer-2 exporter (AI-2E) (TC 2.A.86) family.</text>
</comment>
<dbReference type="eggNOG" id="COG0628">
    <property type="taxonomic scope" value="Bacteria"/>
</dbReference>
<feature type="transmembrane region" description="Helical" evidence="8">
    <location>
        <begin position="340"/>
        <end position="371"/>
    </location>
</feature>
<dbReference type="Pfam" id="PF01594">
    <property type="entry name" value="AI-2E_transport"/>
    <property type="match status" value="1"/>
</dbReference>
<dbReference type="Proteomes" id="UP000008914">
    <property type="component" value="Chromosome"/>
</dbReference>
<sequence>MSDDPGTEPGTESSDLAEEVEIRAPRIPDDATDVQIHLNRYSIWRAAWVVVAVIALAALARFVLADAGGVIFTLILAFLASIAMEPAVARLSQSMQRGLATAIVMFGSLLALAAFIFVFGRLLSDQIGTFAESVPALVEDLTKWASERFGIDLDYQKLLDRLGVGTSTLTTVAQNLAGGVLGFLLSVVAAAFSTLTFAFFAFYFSADGPRLRRWIGQLVPQRQQEVFGLAWDLAVRKTGGYVSARVVLAAINGGLTAAFMLVIGMPYWLALGIWTGVVAQFVPTVGTYIAIALPVVIGLIGDQPWQGLAVLAFAVVYQQIENVTLEPRISASAVNVHPAVSFGAVLFGASLFGIGGAFVAVPVAALLLALFDIYSHKYELVPDLAELKPGERETEDSSGDEDLVAKHHRLRGLMGRRSD</sequence>
<name>E6S9R1_INTC7</name>
<evidence type="ECO:0000256" key="3">
    <source>
        <dbReference type="ARBA" id="ARBA00022448"/>
    </source>
</evidence>
<dbReference type="OrthoDB" id="5242074at2"/>
<evidence type="ECO:0000256" key="7">
    <source>
        <dbReference type="ARBA" id="ARBA00023136"/>
    </source>
</evidence>
<keyword evidence="6 8" id="KW-1133">Transmembrane helix</keyword>
<feature type="transmembrane region" description="Helical" evidence="8">
    <location>
        <begin position="70"/>
        <end position="88"/>
    </location>
</feature>
<evidence type="ECO:0000256" key="5">
    <source>
        <dbReference type="ARBA" id="ARBA00022692"/>
    </source>
</evidence>
<dbReference type="PANTHER" id="PTHR21716">
    <property type="entry name" value="TRANSMEMBRANE PROTEIN"/>
    <property type="match status" value="1"/>
</dbReference>
<feature type="transmembrane region" description="Helical" evidence="8">
    <location>
        <begin position="246"/>
        <end position="267"/>
    </location>
</feature>
<evidence type="ECO:0000256" key="1">
    <source>
        <dbReference type="ARBA" id="ARBA00004651"/>
    </source>
</evidence>
<feature type="transmembrane region" description="Helical" evidence="8">
    <location>
        <begin position="273"/>
        <end position="297"/>
    </location>
</feature>
<accession>E6S9R1</accession>
<dbReference type="RefSeq" id="WP_013493611.1">
    <property type="nucleotide sequence ID" value="NC_014830.1"/>
</dbReference>
<dbReference type="GO" id="GO:0005886">
    <property type="term" value="C:plasma membrane"/>
    <property type="evidence" value="ECO:0007669"/>
    <property type="project" value="UniProtKB-SubCell"/>
</dbReference>
<evidence type="ECO:0000313" key="10">
    <source>
        <dbReference type="Proteomes" id="UP000008914"/>
    </source>
</evidence>
<organism evidence="9 10">
    <name type="scientific">Intrasporangium calvum (strain ATCC 23552 / DSM 43043 / JCM 3097 / NBRC 12989 / NCIMB 10167 / NRRL B-3866 / 7 KIP)</name>
    <dbReference type="NCBI Taxonomy" id="710696"/>
    <lineage>
        <taxon>Bacteria</taxon>
        <taxon>Bacillati</taxon>
        <taxon>Actinomycetota</taxon>
        <taxon>Actinomycetes</taxon>
        <taxon>Micrococcales</taxon>
        <taxon>Intrasporangiaceae</taxon>
        <taxon>Intrasporangium</taxon>
    </lineage>
</organism>
<dbReference type="InterPro" id="IPR002549">
    <property type="entry name" value="AI-2E-like"/>
</dbReference>
<feature type="transmembrane region" description="Helical" evidence="8">
    <location>
        <begin position="304"/>
        <end position="320"/>
    </location>
</feature>
<evidence type="ECO:0000256" key="2">
    <source>
        <dbReference type="ARBA" id="ARBA00009773"/>
    </source>
</evidence>
<dbReference type="HOGENOM" id="CLU_031275_6_2_11"/>
<reference evidence="9 10" key="1">
    <citation type="journal article" date="2010" name="Stand. Genomic Sci.">
        <title>Complete genome sequence of Intrasporangium calvum type strain (7 KIP).</title>
        <authorList>
            <person name="Del Rio T.G."/>
            <person name="Chertkov O."/>
            <person name="Yasawong M."/>
            <person name="Lucas S."/>
            <person name="Deshpande S."/>
            <person name="Cheng J.F."/>
            <person name="Detter C."/>
            <person name="Tapia R."/>
            <person name="Han C."/>
            <person name="Goodwin L."/>
            <person name="Pitluck S."/>
            <person name="Liolios K."/>
            <person name="Ivanova N."/>
            <person name="Mavromatis K."/>
            <person name="Pati A."/>
            <person name="Chen A."/>
            <person name="Palaniappan K."/>
            <person name="Land M."/>
            <person name="Hauser L."/>
            <person name="Chang Y.J."/>
            <person name="Jeffries C.D."/>
            <person name="Rohde M."/>
            <person name="Pukall R."/>
            <person name="Sikorski J."/>
            <person name="Goker M."/>
            <person name="Woyke T."/>
            <person name="Bristow J."/>
            <person name="Eisen J.A."/>
            <person name="Markowitz V."/>
            <person name="Hugenholtz P."/>
            <person name="Kyrpides N.C."/>
            <person name="Klenk H.P."/>
            <person name="Lapidus A."/>
        </authorList>
    </citation>
    <scope>NUCLEOTIDE SEQUENCE [LARGE SCALE GENOMIC DNA]</scope>
    <source>
        <strain evidence="10">ATCC 23552 / DSM 43043 / JCM 3097 / NBRC 12989 / 7 KIP</strain>
    </source>
</reference>
<protein>
    <recommendedName>
        <fullName evidence="11">AI-2E family transporter</fullName>
    </recommendedName>
</protein>
<keyword evidence="3" id="KW-0813">Transport</keyword>
<keyword evidence="5 8" id="KW-0812">Transmembrane</keyword>
<keyword evidence="7 8" id="KW-0472">Membrane</keyword>
<dbReference type="PANTHER" id="PTHR21716:SF53">
    <property type="entry name" value="PERMEASE PERM-RELATED"/>
    <property type="match status" value="1"/>
</dbReference>
<dbReference type="AlphaFoldDB" id="E6S9R1"/>
<feature type="transmembrane region" description="Helical" evidence="8">
    <location>
        <begin position="180"/>
        <end position="204"/>
    </location>
</feature>
<evidence type="ECO:0000313" key="9">
    <source>
        <dbReference type="EMBL" id="ADU49299.1"/>
    </source>
</evidence>
<proteinExistence type="inferred from homology"/>
<dbReference type="EMBL" id="CP002343">
    <property type="protein sequence ID" value="ADU49299.1"/>
    <property type="molecule type" value="Genomic_DNA"/>
</dbReference>
<evidence type="ECO:0000256" key="6">
    <source>
        <dbReference type="ARBA" id="ARBA00022989"/>
    </source>
</evidence>
<feature type="transmembrane region" description="Helical" evidence="8">
    <location>
        <begin position="46"/>
        <end position="64"/>
    </location>
</feature>
<feature type="transmembrane region" description="Helical" evidence="8">
    <location>
        <begin position="100"/>
        <end position="120"/>
    </location>
</feature>
<evidence type="ECO:0000256" key="4">
    <source>
        <dbReference type="ARBA" id="ARBA00022475"/>
    </source>
</evidence>
<dbReference type="KEGG" id="ica:Intca_2798"/>
<evidence type="ECO:0000256" key="8">
    <source>
        <dbReference type="SAM" id="Phobius"/>
    </source>
</evidence>